<dbReference type="GO" id="GO:0005886">
    <property type="term" value="C:plasma membrane"/>
    <property type="evidence" value="ECO:0007669"/>
    <property type="project" value="UniProtKB-SubCell"/>
</dbReference>
<dbReference type="InterPro" id="IPR011042">
    <property type="entry name" value="6-blade_b-propeller_TolB-like"/>
</dbReference>
<evidence type="ECO:0000256" key="1">
    <source>
        <dbReference type="ARBA" id="ARBA00004236"/>
    </source>
</evidence>
<keyword evidence="6" id="KW-1185">Reference proteome</keyword>
<name>A0A2T0XHE5_9BURK</name>
<proteinExistence type="inferred from homology"/>
<evidence type="ECO:0000256" key="3">
    <source>
        <dbReference type="ARBA" id="ARBA00022475"/>
    </source>
</evidence>
<organism evidence="5 6">
    <name type="scientific">Jezberella montanilacus</name>
    <dbReference type="NCBI Taxonomy" id="323426"/>
    <lineage>
        <taxon>Bacteria</taxon>
        <taxon>Pseudomonadati</taxon>
        <taxon>Pseudomonadota</taxon>
        <taxon>Betaproteobacteria</taxon>
        <taxon>Burkholderiales</taxon>
        <taxon>Alcaligenaceae</taxon>
        <taxon>Jezberella</taxon>
    </lineage>
</organism>
<comment type="caution">
    <text evidence="5">The sequence shown here is derived from an EMBL/GenBank/DDBJ whole genome shotgun (WGS) entry which is preliminary data.</text>
</comment>
<evidence type="ECO:0000313" key="6">
    <source>
        <dbReference type="Proteomes" id="UP000238308"/>
    </source>
</evidence>
<reference evidence="5 6" key="1">
    <citation type="submission" date="2018-03" db="EMBL/GenBank/DDBJ databases">
        <title>Genomic Encyclopedia of Type Strains, Phase III (KMG-III): the genomes of soil and plant-associated and newly described type strains.</title>
        <authorList>
            <person name="Whitman W."/>
        </authorList>
    </citation>
    <scope>NUCLEOTIDE SEQUENCE [LARGE SCALE GENOMIC DNA]</scope>
    <source>
        <strain evidence="5 6">MWH-P2sevCIIIb</strain>
    </source>
</reference>
<dbReference type="AlphaFoldDB" id="A0A2T0XHE5"/>
<protein>
    <submittedName>
        <fullName evidence="5">Uncharacterized protein YjiK</fullName>
    </submittedName>
</protein>
<comment type="subcellular location">
    <subcellularLocation>
        <location evidence="1">Cell membrane</location>
    </subcellularLocation>
</comment>
<dbReference type="EMBL" id="PVTV01000012">
    <property type="protein sequence ID" value="PRY98378.1"/>
    <property type="molecule type" value="Genomic_DNA"/>
</dbReference>
<keyword evidence="3" id="KW-1003">Cell membrane</keyword>
<dbReference type="CDD" id="cd09971">
    <property type="entry name" value="SdiA-regulated"/>
    <property type="match status" value="1"/>
</dbReference>
<sequence>MADLFKFLSKILLACVLVILVGWASYIGVRYYHAEQVAYRWVSGLKAKQAAWENKIASAGGNTLIGYSGPDSARVIEGVKGNLSGLAYDSLQDKLWAVVDKPAALVSLSLDGLVLATYPLKGISEANGVAWLGANRIALVNGRRNRVVIAEIPNTPQTIDVTRAFSLVLRFGEDEDSNHGFQGLGYDLKRDRLYIAKEHSPKGLYRISGLSNLQSSESKGLRIENFSFWLDEIPFATDLASVEVDPSNGRVLLLSEESQILVQVDGDTGAGRGMLELSTNKGGPMPKPEGVAMDDRGNIYIVSAPNLFYRFRKP</sequence>
<evidence type="ECO:0000256" key="4">
    <source>
        <dbReference type="ARBA" id="ARBA00023136"/>
    </source>
</evidence>
<dbReference type="Proteomes" id="UP000238308">
    <property type="component" value="Unassembled WGS sequence"/>
</dbReference>
<comment type="similarity">
    <text evidence="2">Belongs to the YjiK family.</text>
</comment>
<evidence type="ECO:0000256" key="2">
    <source>
        <dbReference type="ARBA" id="ARBA00009852"/>
    </source>
</evidence>
<gene>
    <name evidence="5" type="ORF">BCM14_1205</name>
</gene>
<dbReference type="Gene3D" id="2.120.10.30">
    <property type="entry name" value="TolB, C-terminal domain"/>
    <property type="match status" value="1"/>
</dbReference>
<dbReference type="InterPro" id="IPR009722">
    <property type="entry name" value="YjiK/CarP"/>
</dbReference>
<keyword evidence="4" id="KW-0472">Membrane</keyword>
<dbReference type="RefSeq" id="WP_106227093.1">
    <property type="nucleotide sequence ID" value="NZ_PVTV01000012.1"/>
</dbReference>
<evidence type="ECO:0000313" key="5">
    <source>
        <dbReference type="EMBL" id="PRY98378.1"/>
    </source>
</evidence>
<accession>A0A2T0XHE5</accession>
<dbReference type="OrthoDB" id="6080098at2"/>
<dbReference type="SUPFAM" id="SSF50956">
    <property type="entry name" value="Thermostable phytase (3-phytase)"/>
    <property type="match status" value="1"/>
</dbReference>
<dbReference type="Pfam" id="PF06977">
    <property type="entry name" value="SdiA-regulated"/>
    <property type="match status" value="1"/>
</dbReference>